<name>A0A6N4SU01_CYTH3</name>
<dbReference type="Proteomes" id="UP000001822">
    <property type="component" value="Chromosome"/>
</dbReference>
<feature type="chain" id="PRO_5026843453" evidence="1">
    <location>
        <begin position="26"/>
        <end position="266"/>
    </location>
</feature>
<dbReference type="GO" id="GO:0008237">
    <property type="term" value="F:metallopeptidase activity"/>
    <property type="evidence" value="ECO:0007669"/>
    <property type="project" value="InterPro"/>
</dbReference>
<feature type="signal peptide" evidence="1">
    <location>
        <begin position="1"/>
        <end position="25"/>
    </location>
</feature>
<sequence length="266" mass="29283">MKKLLLFNIAVTLTMLFAHTSWVEASVTGDSIKPLPQINKNFLIVVHTVGGGITAQEIESALTQASVYFKPIGVTFTVCEYRTIDNVQYNELIYQESISKKKNELKPVYGLTNRINFYFVNEVDVIEHTVCAYAEGGGISSSVRAGQIVFKKGCFSAGVVAHELGHYFGLAHTFDNTVPELANGSNCATAGDKICDTPADPYVMGEETSDYMIGCEFNSLKRDANGDTYSPDVSNIMSYYPCGCASFTYDQYNSMATYYLSHVGTW</sequence>
<organism evidence="2 3">
    <name type="scientific">Cytophaga hutchinsonii (strain ATCC 33406 / DSM 1761 / CIP 103989 / NBRC 15051 / NCIMB 9469 / D465)</name>
    <dbReference type="NCBI Taxonomy" id="269798"/>
    <lineage>
        <taxon>Bacteria</taxon>
        <taxon>Pseudomonadati</taxon>
        <taxon>Bacteroidota</taxon>
        <taxon>Cytophagia</taxon>
        <taxon>Cytophagales</taxon>
        <taxon>Cytophagaceae</taxon>
        <taxon>Cytophaga</taxon>
    </lineage>
</organism>
<gene>
    <name evidence="2" type="ordered locus">CHU_2604</name>
</gene>
<proteinExistence type="predicted"/>
<protein>
    <submittedName>
        <fullName evidence="2">Uncharacterized protein</fullName>
    </submittedName>
</protein>
<dbReference type="Pfam" id="PF13688">
    <property type="entry name" value="Reprolysin_5"/>
    <property type="match status" value="1"/>
</dbReference>
<dbReference type="Gene3D" id="3.40.390.10">
    <property type="entry name" value="Collagenase (Catalytic Domain)"/>
    <property type="match status" value="1"/>
</dbReference>
<dbReference type="AlphaFoldDB" id="A0A6N4SU01"/>
<dbReference type="SUPFAM" id="SSF55486">
    <property type="entry name" value="Metalloproteases ('zincins'), catalytic domain"/>
    <property type="match status" value="1"/>
</dbReference>
<dbReference type="RefSeq" id="WP_011585967.1">
    <property type="nucleotide sequence ID" value="NC_008255.1"/>
</dbReference>
<dbReference type="EMBL" id="CP000383">
    <property type="protein sequence ID" value="ABG59857.1"/>
    <property type="molecule type" value="Genomic_DNA"/>
</dbReference>
<accession>A0A6N4SU01</accession>
<dbReference type="InterPro" id="IPR024079">
    <property type="entry name" value="MetalloPept_cat_dom_sf"/>
</dbReference>
<dbReference type="KEGG" id="chu:CHU_2604"/>
<keyword evidence="3" id="KW-1185">Reference proteome</keyword>
<reference evidence="2 3" key="1">
    <citation type="journal article" date="2007" name="Appl. Environ. Microbiol.">
        <title>Genome sequence of the cellulolytic gliding bacterium Cytophaga hutchinsonii.</title>
        <authorList>
            <person name="Xie G."/>
            <person name="Bruce D.C."/>
            <person name="Challacombe J.F."/>
            <person name="Chertkov O."/>
            <person name="Detter J.C."/>
            <person name="Gilna P."/>
            <person name="Han C.S."/>
            <person name="Lucas S."/>
            <person name="Misra M."/>
            <person name="Myers G.L."/>
            <person name="Richardson P."/>
            <person name="Tapia R."/>
            <person name="Thayer N."/>
            <person name="Thompson L.S."/>
            <person name="Brettin T.S."/>
            <person name="Henrissat B."/>
            <person name="Wilson D.B."/>
            <person name="McBride M.J."/>
        </authorList>
    </citation>
    <scope>NUCLEOTIDE SEQUENCE [LARGE SCALE GENOMIC DNA]</scope>
    <source>
        <strain evidence="3">ATCC 33406 / DSM 1761 / CIP 103989 / NBRC 15051 / NCIMB 9469 / D465</strain>
    </source>
</reference>
<evidence type="ECO:0000313" key="3">
    <source>
        <dbReference type="Proteomes" id="UP000001822"/>
    </source>
</evidence>
<keyword evidence="1" id="KW-0732">Signal</keyword>
<evidence type="ECO:0000256" key="1">
    <source>
        <dbReference type="SAM" id="SignalP"/>
    </source>
</evidence>
<evidence type="ECO:0000313" key="2">
    <source>
        <dbReference type="EMBL" id="ABG59857.1"/>
    </source>
</evidence>